<gene>
    <name evidence="1" type="ORF">J8TS2_10800</name>
</gene>
<comment type="caution">
    <text evidence="1">The sequence shown here is derived from an EMBL/GenBank/DDBJ whole genome shotgun (WGS) entry which is preliminary data.</text>
</comment>
<dbReference type="EMBL" id="BORB01000006">
    <property type="protein sequence ID" value="GIN56761.1"/>
    <property type="molecule type" value="Genomic_DNA"/>
</dbReference>
<dbReference type="Proteomes" id="UP000679950">
    <property type="component" value="Unassembled WGS sequence"/>
</dbReference>
<sequence>MDIIFYTRDQCSLCVEAKLILHILQTEHPINIIERDIDTNDEWTEQYGLMIPVIEIDGEIVQSGIIDLFALEEKIKSKLL</sequence>
<dbReference type="SUPFAM" id="SSF52833">
    <property type="entry name" value="Thioredoxin-like"/>
    <property type="match status" value="1"/>
</dbReference>
<name>A0ABQ4KH40_9BACI</name>
<reference evidence="1 2" key="1">
    <citation type="submission" date="2021-03" db="EMBL/GenBank/DDBJ databases">
        <title>Antimicrobial resistance genes in bacteria isolated from Japanese honey, and their potential for conferring macrolide and lincosamide resistance in the American foulbrood pathogen Paenibacillus larvae.</title>
        <authorList>
            <person name="Okamoto M."/>
            <person name="Kumagai M."/>
            <person name="Kanamori H."/>
            <person name="Takamatsu D."/>
        </authorList>
    </citation>
    <scope>NUCLEOTIDE SEQUENCE [LARGE SCALE GENOMIC DNA]</scope>
    <source>
        <strain evidence="1 2">J8TS2</strain>
    </source>
</reference>
<keyword evidence="2" id="KW-1185">Reference proteome</keyword>
<dbReference type="PANTHER" id="PTHR33558:SF1">
    <property type="entry name" value="GLUTAREDOXIN-LIKE PROTEIN C5ORF63 HOMOLOG"/>
    <property type="match status" value="1"/>
</dbReference>
<accession>A0ABQ4KH40</accession>
<organism evidence="1 2">
    <name type="scientific">Lederbergia ruris</name>
    <dbReference type="NCBI Taxonomy" id="217495"/>
    <lineage>
        <taxon>Bacteria</taxon>
        <taxon>Bacillati</taxon>
        <taxon>Bacillota</taxon>
        <taxon>Bacilli</taxon>
        <taxon>Bacillales</taxon>
        <taxon>Bacillaceae</taxon>
        <taxon>Lederbergia</taxon>
    </lineage>
</organism>
<dbReference type="InterPro" id="IPR036249">
    <property type="entry name" value="Thioredoxin-like_sf"/>
</dbReference>
<protein>
    <submittedName>
        <fullName evidence="1">Thioredoxin family protein</fullName>
    </submittedName>
</protein>
<evidence type="ECO:0000313" key="1">
    <source>
        <dbReference type="EMBL" id="GIN56761.1"/>
    </source>
</evidence>
<dbReference type="Pfam" id="PF05768">
    <property type="entry name" value="Glrx-like"/>
    <property type="match status" value="1"/>
</dbReference>
<proteinExistence type="predicted"/>
<dbReference type="PANTHER" id="PTHR33558">
    <property type="entry name" value="GLUTAREDOXIN-LIKE PROTEIN C5ORF63 HOMOLOG"/>
    <property type="match status" value="1"/>
</dbReference>
<dbReference type="InterPro" id="IPR052565">
    <property type="entry name" value="Glutaredoxin-like_YDR286C"/>
</dbReference>
<dbReference type="Gene3D" id="3.40.30.10">
    <property type="entry name" value="Glutaredoxin"/>
    <property type="match status" value="1"/>
</dbReference>
<evidence type="ECO:0000313" key="2">
    <source>
        <dbReference type="Proteomes" id="UP000679950"/>
    </source>
</evidence>
<dbReference type="InterPro" id="IPR008554">
    <property type="entry name" value="Glutaredoxin-like"/>
</dbReference>